<dbReference type="AlphaFoldDB" id="A0AAD8ZF38"/>
<evidence type="ECO:0000313" key="1">
    <source>
        <dbReference type="EMBL" id="KAK1796898.1"/>
    </source>
</evidence>
<dbReference type="Proteomes" id="UP001239994">
    <property type="component" value="Unassembled WGS sequence"/>
</dbReference>
<accession>A0AAD8ZF38</accession>
<name>A0AAD8ZF38_9TELE</name>
<gene>
    <name evidence="1" type="ORF">P4O66_000978</name>
</gene>
<comment type="caution">
    <text evidence="1">The sequence shown here is derived from an EMBL/GenBank/DDBJ whole genome shotgun (WGS) entry which is preliminary data.</text>
</comment>
<protein>
    <submittedName>
        <fullName evidence="1">Uncharacterized protein</fullName>
    </submittedName>
</protein>
<sequence>MGTSGDAEAKAIEQLMRIDIDTAELTPSQSLGKYKLEFMDAKAEAEVLKELMNIHLEDTGTPNGKPLANQVVDVTFEALREFINFLLEENEKSIHQPLGNQMMTFKDVEAQAEAIKNLMNIHLEEMHPPNGQPLANHVMVVIDDEAEATEKLMCIDLEAMEPTTSQPLAAQENRKKGAEEGNAHMEWRTETQNICCRGQDGQKETCAVTKERTSAGMSTTHGESEHQSRLGEDLNVNQLYNWGVQFQKERVLLQRRGLVLPTGGAQPQHGET</sequence>
<keyword evidence="2" id="KW-1185">Reference proteome</keyword>
<evidence type="ECO:0000313" key="2">
    <source>
        <dbReference type="Proteomes" id="UP001239994"/>
    </source>
</evidence>
<organism evidence="1 2">
    <name type="scientific">Electrophorus voltai</name>
    <dbReference type="NCBI Taxonomy" id="2609070"/>
    <lineage>
        <taxon>Eukaryota</taxon>
        <taxon>Metazoa</taxon>
        <taxon>Chordata</taxon>
        <taxon>Craniata</taxon>
        <taxon>Vertebrata</taxon>
        <taxon>Euteleostomi</taxon>
        <taxon>Actinopterygii</taxon>
        <taxon>Neopterygii</taxon>
        <taxon>Teleostei</taxon>
        <taxon>Ostariophysi</taxon>
        <taxon>Gymnotiformes</taxon>
        <taxon>Gymnotoidei</taxon>
        <taxon>Gymnotidae</taxon>
        <taxon>Electrophorus</taxon>
    </lineage>
</organism>
<dbReference type="EMBL" id="JAROKS010000014">
    <property type="protein sequence ID" value="KAK1796898.1"/>
    <property type="molecule type" value="Genomic_DNA"/>
</dbReference>
<reference evidence="1" key="1">
    <citation type="submission" date="2023-03" db="EMBL/GenBank/DDBJ databases">
        <title>Electrophorus voltai genome.</title>
        <authorList>
            <person name="Bian C."/>
        </authorList>
    </citation>
    <scope>NUCLEOTIDE SEQUENCE</scope>
    <source>
        <strain evidence="1">CB-2022</strain>
        <tissue evidence="1">Muscle</tissue>
    </source>
</reference>
<proteinExistence type="predicted"/>